<reference evidence="2" key="2">
    <citation type="submission" date="2017-10" db="EMBL/GenBank/DDBJ databases">
        <title>Ladona fulva Genome sequencing and assembly.</title>
        <authorList>
            <person name="Murali S."/>
            <person name="Richards S."/>
            <person name="Bandaranaike D."/>
            <person name="Bellair M."/>
            <person name="Blankenburg K."/>
            <person name="Chao H."/>
            <person name="Dinh H."/>
            <person name="Doddapaneni H."/>
            <person name="Dugan-Rocha S."/>
            <person name="Elkadiri S."/>
            <person name="Gnanaolivu R."/>
            <person name="Hernandez B."/>
            <person name="Skinner E."/>
            <person name="Javaid M."/>
            <person name="Lee S."/>
            <person name="Li M."/>
            <person name="Ming W."/>
            <person name="Munidasa M."/>
            <person name="Muniz J."/>
            <person name="Nguyen L."/>
            <person name="Hughes D."/>
            <person name="Osuji N."/>
            <person name="Pu L.-L."/>
            <person name="Puazo M."/>
            <person name="Qu C."/>
            <person name="Quiroz J."/>
            <person name="Raj R."/>
            <person name="Weissenberger G."/>
            <person name="Xin Y."/>
            <person name="Zou X."/>
            <person name="Han Y."/>
            <person name="Worley K."/>
            <person name="Muzny D."/>
            <person name="Gibbs R."/>
        </authorList>
    </citation>
    <scope>NUCLEOTIDE SEQUENCE</scope>
    <source>
        <strain evidence="2">Sampled in the wild</strain>
    </source>
</reference>
<dbReference type="Pfam" id="PF00179">
    <property type="entry name" value="UQ_con"/>
    <property type="match status" value="1"/>
</dbReference>
<evidence type="ECO:0000259" key="1">
    <source>
        <dbReference type="PROSITE" id="PS50127"/>
    </source>
</evidence>
<dbReference type="EMBL" id="KZ308428">
    <property type="protein sequence ID" value="KAG8229423.1"/>
    <property type="molecule type" value="Genomic_DNA"/>
</dbReference>
<feature type="domain" description="UBC core" evidence="1">
    <location>
        <begin position="1"/>
        <end position="69"/>
    </location>
</feature>
<organism evidence="2 3">
    <name type="scientific">Ladona fulva</name>
    <name type="common">Scarce chaser dragonfly</name>
    <name type="synonym">Libellula fulva</name>
    <dbReference type="NCBI Taxonomy" id="123851"/>
    <lineage>
        <taxon>Eukaryota</taxon>
        <taxon>Metazoa</taxon>
        <taxon>Ecdysozoa</taxon>
        <taxon>Arthropoda</taxon>
        <taxon>Hexapoda</taxon>
        <taxon>Insecta</taxon>
        <taxon>Pterygota</taxon>
        <taxon>Palaeoptera</taxon>
        <taxon>Odonata</taxon>
        <taxon>Epiprocta</taxon>
        <taxon>Anisoptera</taxon>
        <taxon>Libelluloidea</taxon>
        <taxon>Libellulidae</taxon>
        <taxon>Ladona</taxon>
    </lineage>
</organism>
<dbReference type="Gene3D" id="3.10.110.10">
    <property type="entry name" value="Ubiquitin Conjugating Enzyme"/>
    <property type="match status" value="1"/>
</dbReference>
<evidence type="ECO:0000313" key="2">
    <source>
        <dbReference type="EMBL" id="KAG8229423.1"/>
    </source>
</evidence>
<dbReference type="AlphaFoldDB" id="A0A8K0KBK4"/>
<accession>A0A8K0KBK4</accession>
<dbReference type="PROSITE" id="PS50127">
    <property type="entry name" value="UBC_2"/>
    <property type="match status" value="1"/>
</dbReference>
<dbReference type="SUPFAM" id="SSF54495">
    <property type="entry name" value="UBC-like"/>
    <property type="match status" value="1"/>
</dbReference>
<comment type="caution">
    <text evidence="2">The sequence shown here is derived from an EMBL/GenBank/DDBJ whole genome shotgun (WGS) entry which is preliminary data.</text>
</comment>
<gene>
    <name evidence="2" type="ORF">J437_LFUL000944</name>
</gene>
<dbReference type="Proteomes" id="UP000792457">
    <property type="component" value="Unassembled WGS sequence"/>
</dbReference>
<dbReference type="InterPro" id="IPR016135">
    <property type="entry name" value="UBQ-conjugating_enzyme/RWD"/>
</dbReference>
<name>A0A8K0KBK4_LADFU</name>
<evidence type="ECO:0000313" key="3">
    <source>
        <dbReference type="Proteomes" id="UP000792457"/>
    </source>
</evidence>
<keyword evidence="3" id="KW-1185">Reference proteome</keyword>
<protein>
    <recommendedName>
        <fullName evidence="1">UBC core domain-containing protein</fullName>
    </recommendedName>
</protein>
<sequence length="69" mass="7813">MLIPFTPLLLILQKLKRKDKLHLKTVMLLPKSSKKWSPLAHDVRTVLLSIQSLIEEPSNESLLNIAAAK</sequence>
<dbReference type="InterPro" id="IPR000608">
    <property type="entry name" value="UBC"/>
</dbReference>
<proteinExistence type="predicted"/>
<reference evidence="2" key="1">
    <citation type="submission" date="2013-04" db="EMBL/GenBank/DDBJ databases">
        <authorList>
            <person name="Qu J."/>
            <person name="Murali S.C."/>
            <person name="Bandaranaike D."/>
            <person name="Bellair M."/>
            <person name="Blankenburg K."/>
            <person name="Chao H."/>
            <person name="Dinh H."/>
            <person name="Doddapaneni H."/>
            <person name="Downs B."/>
            <person name="Dugan-Rocha S."/>
            <person name="Elkadiri S."/>
            <person name="Gnanaolivu R.D."/>
            <person name="Hernandez B."/>
            <person name="Javaid M."/>
            <person name="Jayaseelan J.C."/>
            <person name="Lee S."/>
            <person name="Li M."/>
            <person name="Ming W."/>
            <person name="Munidasa M."/>
            <person name="Muniz J."/>
            <person name="Nguyen L."/>
            <person name="Ongeri F."/>
            <person name="Osuji N."/>
            <person name="Pu L.-L."/>
            <person name="Puazo M."/>
            <person name="Qu C."/>
            <person name="Quiroz J."/>
            <person name="Raj R."/>
            <person name="Weissenberger G."/>
            <person name="Xin Y."/>
            <person name="Zou X."/>
            <person name="Han Y."/>
            <person name="Richards S."/>
            <person name="Worley K."/>
            <person name="Muzny D."/>
            <person name="Gibbs R."/>
        </authorList>
    </citation>
    <scope>NUCLEOTIDE SEQUENCE</scope>
    <source>
        <strain evidence="2">Sampled in the wild</strain>
    </source>
</reference>